<dbReference type="Proteomes" id="UP000444721">
    <property type="component" value="Unassembled WGS sequence"/>
</dbReference>
<protein>
    <recommendedName>
        <fullName evidence="5">Vasohibin</fullName>
    </recommendedName>
</protein>
<comment type="caution">
    <text evidence="3">The sequence shown here is derived from an EMBL/GenBank/DDBJ whole genome shotgun (WGS) entry which is preliminary data.</text>
</comment>
<feature type="region of interest" description="Disordered" evidence="2">
    <location>
        <begin position="1"/>
        <end position="139"/>
    </location>
</feature>
<name>A0A6A5BHV5_NAEFO</name>
<feature type="compositionally biased region" description="Low complexity" evidence="2">
    <location>
        <begin position="121"/>
        <end position="139"/>
    </location>
</feature>
<feature type="compositionally biased region" description="Polar residues" evidence="2">
    <location>
        <begin position="66"/>
        <end position="77"/>
    </location>
</feature>
<feature type="compositionally biased region" description="Polar residues" evidence="2">
    <location>
        <begin position="1"/>
        <end position="11"/>
    </location>
</feature>
<evidence type="ECO:0000313" key="4">
    <source>
        <dbReference type="Proteomes" id="UP000444721"/>
    </source>
</evidence>
<dbReference type="AlphaFoldDB" id="A0A6A5BHV5"/>
<feature type="compositionally biased region" description="Polar residues" evidence="2">
    <location>
        <begin position="18"/>
        <end position="41"/>
    </location>
</feature>
<dbReference type="VEuPathDB" id="AmoebaDB:NfTy_076270"/>
<sequence>MIVPQSGSNKTPKGVSLSPFNHSSVPTTTNVHGTHSSTNLRPKTLQISSPIQSSSNNNYLPKIGMSNCSNNINSPTKSSRQREQQPSSRSSLRCSFTPPKKINDRQAPTNGGSSKSRKSFSTGTKSRTETTGTVPTTKTFNIDCKCRSNHSPSNRHVADSSSLPHFNHQQLFEKQQLVTSAKQRRSLSSLTHSTRTSIQQESRPQLGEVEELDSSSTHWTADSHSLLTSLLFKESNQSSSSSVSNHSGSNHDLTVHKELLINPFKDLSNSCKYLPEIPRPKVPDLSDRNQSMFTKLVKIQNFINSFEYNYIDQHFFDITRLRPLKSIISTAKEIINDCLPIRCVEGTFLAIYFTQELEDVERFSVFFETEMTATRAIYRHIVLVVRFKSKYGALGLSRKEDLYYKPLSYGCLSEILREYMLSYSKYGHQVNVIFLSLPISHDSQSKEIPVWNFLKLDLRKHSLDRLMEKANQYMSEVTQTNGQALFEKKRRKQSKIPTSPCSSHEYNQDCSQY</sequence>
<dbReference type="RefSeq" id="XP_044559029.1">
    <property type="nucleotide sequence ID" value="XM_044710614.1"/>
</dbReference>
<feature type="active site" evidence="1">
    <location>
        <position position="397"/>
    </location>
</feature>
<evidence type="ECO:0000256" key="2">
    <source>
        <dbReference type="SAM" id="MobiDB-lite"/>
    </source>
</evidence>
<evidence type="ECO:0000256" key="1">
    <source>
        <dbReference type="PIRSR" id="PIRSR628131-1"/>
    </source>
</evidence>
<proteinExistence type="predicted"/>
<keyword evidence="4" id="KW-1185">Reference proteome</keyword>
<dbReference type="InterPro" id="IPR028131">
    <property type="entry name" value="VASH1"/>
</dbReference>
<feature type="compositionally biased region" description="Polar residues" evidence="2">
    <location>
        <begin position="495"/>
        <end position="513"/>
    </location>
</feature>
<evidence type="ECO:0000313" key="3">
    <source>
        <dbReference type="EMBL" id="KAF0974316.1"/>
    </source>
</evidence>
<feature type="region of interest" description="Disordered" evidence="2">
    <location>
        <begin position="488"/>
        <end position="513"/>
    </location>
</feature>
<organism evidence="3 4">
    <name type="scientific">Naegleria fowleri</name>
    <name type="common">Brain eating amoeba</name>
    <dbReference type="NCBI Taxonomy" id="5763"/>
    <lineage>
        <taxon>Eukaryota</taxon>
        <taxon>Discoba</taxon>
        <taxon>Heterolobosea</taxon>
        <taxon>Tetramitia</taxon>
        <taxon>Eutetramitia</taxon>
        <taxon>Vahlkampfiidae</taxon>
        <taxon>Naegleria</taxon>
    </lineage>
</organism>
<dbReference type="VEuPathDB" id="AmoebaDB:NF0115490"/>
<gene>
    <name evidence="3" type="ORF">FDP41_006926</name>
</gene>
<dbReference type="GO" id="GO:0005737">
    <property type="term" value="C:cytoplasm"/>
    <property type="evidence" value="ECO:0007669"/>
    <property type="project" value="InterPro"/>
</dbReference>
<dbReference type="GeneID" id="68114144"/>
<accession>A0A6A5BHV5</accession>
<feature type="compositionally biased region" description="Low complexity" evidence="2">
    <location>
        <begin position="46"/>
        <end position="58"/>
    </location>
</feature>
<dbReference type="PANTHER" id="PTHR15750:SF2">
    <property type="entry name" value="VASOHIBIN"/>
    <property type="match status" value="1"/>
</dbReference>
<dbReference type="VEuPathDB" id="AmoebaDB:FDP41_006926"/>
<dbReference type="Pfam" id="PF14822">
    <property type="entry name" value="Vasohibin"/>
    <property type="match status" value="1"/>
</dbReference>
<evidence type="ECO:0008006" key="5">
    <source>
        <dbReference type="Google" id="ProtNLM"/>
    </source>
</evidence>
<dbReference type="OrthoDB" id="9974232at2759"/>
<reference evidence="3 4" key="1">
    <citation type="journal article" date="2019" name="Sci. Rep.">
        <title>Nanopore sequencing improves the draft genome of the human pathogenic amoeba Naegleria fowleri.</title>
        <authorList>
            <person name="Liechti N."/>
            <person name="Schurch N."/>
            <person name="Bruggmann R."/>
            <person name="Wittwer M."/>
        </authorList>
    </citation>
    <scope>NUCLEOTIDE SEQUENCE [LARGE SCALE GENOMIC DNA]</scope>
    <source>
        <strain evidence="3 4">ATCC 30894</strain>
    </source>
</reference>
<feature type="active site" evidence="1">
    <location>
        <position position="343"/>
    </location>
</feature>
<dbReference type="EMBL" id="VFQX01000053">
    <property type="protein sequence ID" value="KAF0974316.1"/>
    <property type="molecule type" value="Genomic_DNA"/>
</dbReference>
<dbReference type="PANTHER" id="PTHR15750">
    <property type="entry name" value="VASOHIBIN-1-LIKE ISOFORM X2"/>
    <property type="match status" value="1"/>
</dbReference>
<feature type="compositionally biased region" description="Low complexity" evidence="2">
    <location>
        <begin position="186"/>
        <end position="197"/>
    </location>
</feature>
<feature type="active site" evidence="1">
    <location>
        <position position="380"/>
    </location>
</feature>
<feature type="region of interest" description="Disordered" evidence="2">
    <location>
        <begin position="177"/>
        <end position="214"/>
    </location>
</feature>